<dbReference type="InterPro" id="IPR000387">
    <property type="entry name" value="Tyr_Pase_dom"/>
</dbReference>
<dbReference type="Proteomes" id="UP000014760">
    <property type="component" value="Unassembled WGS sequence"/>
</dbReference>
<proteinExistence type="predicted"/>
<dbReference type="AlphaFoldDB" id="R7V230"/>
<evidence type="ECO:0000313" key="7">
    <source>
        <dbReference type="Proteomes" id="UP000014760"/>
    </source>
</evidence>
<feature type="domain" description="Tyrosine specific protein phosphatases" evidence="4">
    <location>
        <begin position="524"/>
        <end position="598"/>
    </location>
</feature>
<keyword evidence="7" id="KW-1185">Reference proteome</keyword>
<reference evidence="5 7" key="2">
    <citation type="journal article" date="2013" name="Nature">
        <title>Insights into bilaterian evolution from three spiralian genomes.</title>
        <authorList>
            <person name="Simakov O."/>
            <person name="Marletaz F."/>
            <person name="Cho S.J."/>
            <person name="Edsinger-Gonzales E."/>
            <person name="Havlak P."/>
            <person name="Hellsten U."/>
            <person name="Kuo D.H."/>
            <person name="Larsson T."/>
            <person name="Lv J."/>
            <person name="Arendt D."/>
            <person name="Savage R."/>
            <person name="Osoegawa K."/>
            <person name="de Jong P."/>
            <person name="Grimwood J."/>
            <person name="Chapman J.A."/>
            <person name="Shapiro H."/>
            <person name="Aerts A."/>
            <person name="Otillar R.P."/>
            <person name="Terry A.Y."/>
            <person name="Boore J.L."/>
            <person name="Grigoriev I.V."/>
            <person name="Lindberg D.R."/>
            <person name="Seaver E.C."/>
            <person name="Weisblat D.A."/>
            <person name="Putnam N.H."/>
            <person name="Rokhsar D.S."/>
        </authorList>
    </citation>
    <scope>NUCLEOTIDE SEQUENCE</scope>
    <source>
        <strain evidence="5 7">I ESC-2004</strain>
    </source>
</reference>
<dbReference type="SUPFAM" id="SSF57196">
    <property type="entry name" value="EGF/Laminin"/>
    <property type="match status" value="1"/>
</dbReference>
<dbReference type="EMBL" id="KB295820">
    <property type="protein sequence ID" value="ELU12594.1"/>
    <property type="molecule type" value="Genomic_DNA"/>
</dbReference>
<dbReference type="PROSITE" id="PS50056">
    <property type="entry name" value="TYR_PHOSPHATASE_2"/>
    <property type="match status" value="1"/>
</dbReference>
<dbReference type="InterPro" id="IPR000242">
    <property type="entry name" value="PTP_cat"/>
</dbReference>
<evidence type="ECO:0000259" key="3">
    <source>
        <dbReference type="PROSITE" id="PS50055"/>
    </source>
</evidence>
<dbReference type="PRINTS" id="PR00700">
    <property type="entry name" value="PRTYPHPHTASE"/>
</dbReference>
<evidence type="ECO:0000256" key="2">
    <source>
        <dbReference type="SAM" id="Phobius"/>
    </source>
</evidence>
<dbReference type="PANTHER" id="PTHR19134">
    <property type="entry name" value="RECEPTOR-TYPE TYROSINE-PROTEIN PHOSPHATASE"/>
    <property type="match status" value="1"/>
</dbReference>
<sequence>MGKSDVDECERELYDVGCHTCVNLIGGHTCLCNETFILDTNMNNETCMEINYTTSQPDSTITSSFDGGTIGVIVGLVVFLVLTGLALFATVIFVRRRKKDKLISRHDNLDDISRTTSHQVEVIRGVPNVTVEQAPPLFAIKAETAKKVATTKPNLKPKPTPEEDIYVNAPGGTHFITMNLLKQFVKESEANAQSLGTEYKSIPKPNGETKYTSKSVLKSKQRFGNIIPCMHDIDKDDHNRVKLEKIEGQPLSDYINASHVQKKCFRYWPEKVNGEPMLSDQFTVKLFKEDVWPDFTRRQMEVSKEQYKFIHLAVLEAYTVGSTSSSAAEFMSHYSALNRQSSISTKTLFSEQTEMLNSISQSLSKEETGLARLAENCKKNRTEVLPSNRHLIFLQTSFNGRNDYINAVRVPGYKKTDSFVATQWPLEDTVVDFWRLVKDNCVQHIVLLEELSLKILPESGQTENFGGIDVCFEETEQNESMKCGVVRFLEHHAEVVYMNTHDAETNFTEQIVNVIVLKKPLTNQSIIDVRSELDLSDNSTSTNCAVVCTDGAGLCGLFIAAHIILDMVDAEHEVDVFYGVQQIKAVRPEFVQSQEQFLQLYDLVKTYLKQTKYS</sequence>
<keyword evidence="2" id="KW-0812">Transmembrane</keyword>
<feature type="domain" description="Tyrosine-protein phosphatase" evidence="3">
    <location>
        <begin position="195"/>
        <end position="292"/>
    </location>
</feature>
<keyword evidence="2" id="KW-0472">Membrane</keyword>
<protein>
    <recommendedName>
        <fullName evidence="8">Tyrosine-protein phosphatase domain-containing protein</fullName>
    </recommendedName>
</protein>
<dbReference type="SMART" id="SM00194">
    <property type="entry name" value="PTPc"/>
    <property type="match status" value="1"/>
</dbReference>
<reference evidence="6" key="3">
    <citation type="submission" date="2015-06" db="UniProtKB">
        <authorList>
            <consortium name="EnsemblMetazoa"/>
        </authorList>
    </citation>
    <scope>IDENTIFICATION</scope>
</reference>
<dbReference type="EMBL" id="AMQN01019470">
    <property type="status" value="NOT_ANNOTATED_CDS"/>
    <property type="molecule type" value="Genomic_DNA"/>
</dbReference>
<dbReference type="Pfam" id="PF00102">
    <property type="entry name" value="Y_phosphatase"/>
    <property type="match status" value="1"/>
</dbReference>
<dbReference type="HOGENOM" id="CLU_015720_0_0_1"/>
<dbReference type="EMBL" id="AMQN01019471">
    <property type="status" value="NOT_ANNOTATED_CDS"/>
    <property type="molecule type" value="Genomic_DNA"/>
</dbReference>
<dbReference type="InterPro" id="IPR050348">
    <property type="entry name" value="Protein-Tyr_Phosphatase"/>
</dbReference>
<dbReference type="InterPro" id="IPR029021">
    <property type="entry name" value="Prot-tyrosine_phosphatase-like"/>
</dbReference>
<dbReference type="SMART" id="SM00404">
    <property type="entry name" value="PTPc_motif"/>
    <property type="match status" value="1"/>
</dbReference>
<feature type="transmembrane region" description="Helical" evidence="2">
    <location>
        <begin position="70"/>
        <end position="94"/>
    </location>
</feature>
<dbReference type="CDD" id="cd00054">
    <property type="entry name" value="EGF_CA"/>
    <property type="match status" value="1"/>
</dbReference>
<dbReference type="OMA" id="VAREYIC"/>
<reference evidence="7" key="1">
    <citation type="submission" date="2012-12" db="EMBL/GenBank/DDBJ databases">
        <authorList>
            <person name="Hellsten U."/>
            <person name="Grimwood J."/>
            <person name="Chapman J.A."/>
            <person name="Shapiro H."/>
            <person name="Aerts A."/>
            <person name="Otillar R.P."/>
            <person name="Terry A.Y."/>
            <person name="Boore J.L."/>
            <person name="Simakov O."/>
            <person name="Marletaz F."/>
            <person name="Cho S.-J."/>
            <person name="Edsinger-Gonzales E."/>
            <person name="Havlak P."/>
            <person name="Kuo D.-H."/>
            <person name="Larsson T."/>
            <person name="Lv J."/>
            <person name="Arendt D."/>
            <person name="Savage R."/>
            <person name="Osoegawa K."/>
            <person name="de Jong P."/>
            <person name="Lindberg D.R."/>
            <person name="Seaver E.C."/>
            <person name="Weisblat D.A."/>
            <person name="Putnam N.H."/>
            <person name="Grigoriev I.V."/>
            <person name="Rokhsar D.S."/>
        </authorList>
    </citation>
    <scope>NUCLEOTIDE SEQUENCE</scope>
    <source>
        <strain evidence="7">I ESC-2004</strain>
    </source>
</reference>
<evidence type="ECO:0000256" key="1">
    <source>
        <dbReference type="ARBA" id="ARBA00023157"/>
    </source>
</evidence>
<dbReference type="Gene3D" id="3.90.190.10">
    <property type="entry name" value="Protein tyrosine phosphatase superfamily"/>
    <property type="match status" value="3"/>
</dbReference>
<dbReference type="PROSITE" id="PS50055">
    <property type="entry name" value="TYR_PHOSPHATASE_PTP"/>
    <property type="match status" value="2"/>
</dbReference>
<dbReference type="GO" id="GO:0004725">
    <property type="term" value="F:protein tyrosine phosphatase activity"/>
    <property type="evidence" value="ECO:0007669"/>
    <property type="project" value="InterPro"/>
</dbReference>
<gene>
    <name evidence="5" type="ORF">CAPTEDRAFT_201667</name>
</gene>
<dbReference type="SUPFAM" id="SSF52799">
    <property type="entry name" value="(Phosphotyrosine protein) phosphatases II"/>
    <property type="match status" value="2"/>
</dbReference>
<evidence type="ECO:0008006" key="8">
    <source>
        <dbReference type="Google" id="ProtNLM"/>
    </source>
</evidence>
<keyword evidence="1" id="KW-1015">Disulfide bond</keyword>
<dbReference type="GO" id="GO:0005509">
    <property type="term" value="F:calcium ion binding"/>
    <property type="evidence" value="ECO:0007669"/>
    <property type="project" value="InterPro"/>
</dbReference>
<evidence type="ECO:0000313" key="6">
    <source>
        <dbReference type="EnsemblMetazoa" id="CapteP201667"/>
    </source>
</evidence>
<name>R7V230_CAPTE</name>
<dbReference type="InterPro" id="IPR003595">
    <property type="entry name" value="Tyr_Pase_cat"/>
</dbReference>
<evidence type="ECO:0000313" key="5">
    <source>
        <dbReference type="EMBL" id="ELU12594.1"/>
    </source>
</evidence>
<dbReference type="InterPro" id="IPR001881">
    <property type="entry name" value="EGF-like_Ca-bd_dom"/>
</dbReference>
<dbReference type="Gene3D" id="2.10.25.10">
    <property type="entry name" value="Laminin"/>
    <property type="match status" value="1"/>
</dbReference>
<feature type="domain" description="Tyrosine-protein phosphatase" evidence="3">
    <location>
        <begin position="349"/>
        <end position="607"/>
    </location>
</feature>
<accession>R7V230</accession>
<keyword evidence="2" id="KW-1133">Transmembrane helix</keyword>
<evidence type="ECO:0000259" key="4">
    <source>
        <dbReference type="PROSITE" id="PS50056"/>
    </source>
</evidence>
<organism evidence="5">
    <name type="scientific">Capitella teleta</name>
    <name type="common">Polychaete worm</name>
    <dbReference type="NCBI Taxonomy" id="283909"/>
    <lineage>
        <taxon>Eukaryota</taxon>
        <taxon>Metazoa</taxon>
        <taxon>Spiralia</taxon>
        <taxon>Lophotrochozoa</taxon>
        <taxon>Annelida</taxon>
        <taxon>Polychaeta</taxon>
        <taxon>Sedentaria</taxon>
        <taxon>Scolecida</taxon>
        <taxon>Capitellidae</taxon>
        <taxon>Capitella</taxon>
    </lineage>
</organism>
<dbReference type="OrthoDB" id="10253954at2759"/>
<dbReference type="CDD" id="cd00047">
    <property type="entry name" value="PTPc"/>
    <property type="match status" value="1"/>
</dbReference>
<dbReference type="PANTHER" id="PTHR19134:SF449">
    <property type="entry name" value="TYROSINE-PROTEIN PHOSPHATASE 1"/>
    <property type="match status" value="1"/>
</dbReference>
<dbReference type="SMART" id="SM00179">
    <property type="entry name" value="EGF_CA"/>
    <property type="match status" value="1"/>
</dbReference>
<dbReference type="STRING" id="283909.R7V230"/>
<dbReference type="EnsemblMetazoa" id="CapteT201667">
    <property type="protein sequence ID" value="CapteP201667"/>
    <property type="gene ID" value="CapteG201667"/>
</dbReference>